<dbReference type="Pfam" id="PF11800">
    <property type="entry name" value="RP-C_C"/>
    <property type="match status" value="1"/>
</dbReference>
<dbReference type="Proteomes" id="UP000326857">
    <property type="component" value="Unassembled WGS sequence"/>
</dbReference>
<feature type="compositionally biased region" description="Basic and acidic residues" evidence="1">
    <location>
        <begin position="277"/>
        <end position="288"/>
    </location>
</feature>
<dbReference type="InterPro" id="IPR047611">
    <property type="entry name" value="RepABC_RepC"/>
</dbReference>
<sequence>MLEIEAKATGRRRITAAMLAAQVARPSYWEATRKGTVLAALKRAADPLGIARRVVELIDTLMAHTHAADWSRGCGVVPCWPSNAVLQDAMGIGPSQLKTLIRLALELGLIEIHDSPTGKRYGHRDAEGRCTRFFGFDLSPLARRLPEFQRVAADRKAAWQQGQRLREDVTALRNKVLALADAGREQCAAGDWQRIEDDTRQLAASRGTSREPGHLARIVAELDEIYRGALEVLTPCETVDSDPVGPENRPLHTTTNQLPIAKANTVEDGPSRPGALKKPESNREDMTRRTVSPGLKGQMGERERRNDDALRGFDVSPDFVVKIAPIFAPWIGNVRPTWNVLLDASTYVRSELGISKHAWGQACTVMGRVEAVVLLATIAARHEAGAIGSPGGVIRRMVELHQEGKLRLDRTLFGLADRLKGPVH</sequence>
<dbReference type="Pfam" id="PF03428">
    <property type="entry name" value="RP-C"/>
    <property type="match status" value="1"/>
</dbReference>
<dbReference type="NCBIfam" id="NF040974">
    <property type="entry name" value="RepABC_RepC"/>
    <property type="match status" value="1"/>
</dbReference>
<dbReference type="AlphaFoldDB" id="A0A5E7Z391"/>
<evidence type="ECO:0000259" key="2">
    <source>
        <dbReference type="Pfam" id="PF03428"/>
    </source>
</evidence>
<feature type="compositionally biased region" description="Basic and acidic residues" evidence="1">
    <location>
        <begin position="299"/>
        <end position="308"/>
    </location>
</feature>
<evidence type="ECO:0000313" key="5">
    <source>
        <dbReference type="Proteomes" id="UP000326857"/>
    </source>
</evidence>
<proteinExistence type="predicted"/>
<organism evidence="4 5">
    <name type="scientific">Sphingomonas aurantiaca</name>
    <dbReference type="NCBI Taxonomy" id="185949"/>
    <lineage>
        <taxon>Bacteria</taxon>
        <taxon>Pseudomonadati</taxon>
        <taxon>Pseudomonadota</taxon>
        <taxon>Alphaproteobacteria</taxon>
        <taxon>Sphingomonadales</taxon>
        <taxon>Sphingomonadaceae</taxon>
        <taxon>Sphingomonas</taxon>
    </lineage>
</organism>
<protein>
    <submittedName>
        <fullName evidence="4">Uncharacterized protein</fullName>
    </submittedName>
</protein>
<dbReference type="InterPro" id="IPR021760">
    <property type="entry name" value="RepC_C"/>
</dbReference>
<feature type="domain" description="Plasmid replication protein C N-terminal" evidence="2">
    <location>
        <begin position="12"/>
        <end position="182"/>
    </location>
</feature>
<evidence type="ECO:0000256" key="1">
    <source>
        <dbReference type="SAM" id="MobiDB-lite"/>
    </source>
</evidence>
<dbReference type="RefSeq" id="WP_151990611.1">
    <property type="nucleotide sequence ID" value="NZ_LR701528.1"/>
</dbReference>
<name>A0A5E7Z391_9SPHN</name>
<gene>
    <name evidence="4" type="ORF">SPHINGO391_410100</name>
</gene>
<accession>A0A5E7Z391</accession>
<evidence type="ECO:0000259" key="3">
    <source>
        <dbReference type="Pfam" id="PF11800"/>
    </source>
</evidence>
<dbReference type="EMBL" id="CABVLI010000036">
    <property type="protein sequence ID" value="VVT11709.1"/>
    <property type="molecule type" value="Genomic_DNA"/>
</dbReference>
<feature type="region of interest" description="Disordered" evidence="1">
    <location>
        <begin position="238"/>
        <end position="308"/>
    </location>
</feature>
<evidence type="ECO:0000313" key="4">
    <source>
        <dbReference type="EMBL" id="VVT11709.1"/>
    </source>
</evidence>
<reference evidence="4 5" key="1">
    <citation type="submission" date="2019-09" db="EMBL/GenBank/DDBJ databases">
        <authorList>
            <person name="Dittami M. S."/>
        </authorList>
    </citation>
    <scope>NUCLEOTIDE SEQUENCE [LARGE SCALE GENOMIC DNA]</scope>
    <source>
        <strain evidence="4">SPHINGO391</strain>
    </source>
</reference>
<feature type="domain" description="Plasmid replication protein C C-terminal" evidence="3">
    <location>
        <begin position="318"/>
        <end position="417"/>
    </location>
</feature>
<dbReference type="InterPro" id="IPR005090">
    <property type="entry name" value="RepC_N"/>
</dbReference>